<evidence type="ECO:0000256" key="6">
    <source>
        <dbReference type="ARBA" id="ARBA00022857"/>
    </source>
</evidence>
<dbReference type="GO" id="GO:0003950">
    <property type="term" value="F:NAD+ poly-ADP-ribosyltransferase activity"/>
    <property type="evidence" value="ECO:0007669"/>
    <property type="project" value="TreeGrafter"/>
</dbReference>
<gene>
    <name evidence="11" type="primary">Art1</name>
    <name evidence="11" type="ORF">CISJUN_R07083</name>
</gene>
<keyword evidence="2 10" id="KW-0328">Glycosyltransferase</keyword>
<dbReference type="Pfam" id="PF01129">
    <property type="entry name" value="ART"/>
    <property type="match status" value="1"/>
</dbReference>
<evidence type="ECO:0000256" key="8">
    <source>
        <dbReference type="ARBA" id="ARBA00023157"/>
    </source>
</evidence>
<evidence type="ECO:0000256" key="4">
    <source>
        <dbReference type="ARBA" id="ARBA00022695"/>
    </source>
</evidence>
<dbReference type="PROSITE" id="PS01291">
    <property type="entry name" value="ART"/>
    <property type="match status" value="1"/>
</dbReference>
<keyword evidence="12" id="KW-1185">Reference proteome</keyword>
<dbReference type="Proteomes" id="UP000546986">
    <property type="component" value="Unassembled WGS sequence"/>
</dbReference>
<evidence type="ECO:0000256" key="5">
    <source>
        <dbReference type="ARBA" id="ARBA00022729"/>
    </source>
</evidence>
<accession>A0A7L1R7B7</accession>
<feature type="non-terminal residue" evidence="11">
    <location>
        <position position="197"/>
    </location>
</feature>
<dbReference type="GO" id="GO:0046677">
    <property type="term" value="P:response to antibiotic"/>
    <property type="evidence" value="ECO:0007669"/>
    <property type="project" value="UniProtKB-ARBA"/>
</dbReference>
<dbReference type="FunFam" id="3.90.176.10:FF:000001">
    <property type="entry name" value="NAD(P)(+)--arginine ADP-ribosyltransferase"/>
    <property type="match status" value="1"/>
</dbReference>
<feature type="non-terminal residue" evidence="11">
    <location>
        <position position="1"/>
    </location>
</feature>
<dbReference type="InterPro" id="IPR000768">
    <property type="entry name" value="ART"/>
</dbReference>
<keyword evidence="5" id="KW-0732">Signal</keyword>
<comment type="similarity">
    <text evidence="1 10">Belongs to the Arg-specific ADP-ribosyltransferase family.</text>
</comment>
<evidence type="ECO:0000313" key="11">
    <source>
        <dbReference type="EMBL" id="NXO30764.1"/>
    </source>
</evidence>
<dbReference type="Gene3D" id="3.90.176.10">
    <property type="entry name" value="Toxin ADP-ribosyltransferase, Chain A, domain 1"/>
    <property type="match status" value="1"/>
</dbReference>
<evidence type="ECO:0000256" key="7">
    <source>
        <dbReference type="ARBA" id="ARBA00023027"/>
    </source>
</evidence>
<reference evidence="11 12" key="1">
    <citation type="submission" date="2019-09" db="EMBL/GenBank/DDBJ databases">
        <title>Bird 10,000 Genomes (B10K) Project - Family phase.</title>
        <authorList>
            <person name="Zhang G."/>
        </authorList>
    </citation>
    <scope>NUCLEOTIDE SEQUENCE [LARGE SCALE GENOMIC DNA]</scope>
    <source>
        <strain evidence="11">B10K-DU-002-30</strain>
        <tissue evidence="11">Muscle</tissue>
    </source>
</reference>
<keyword evidence="4" id="KW-0548">Nucleotidyltransferase</keyword>
<evidence type="ECO:0000256" key="9">
    <source>
        <dbReference type="ARBA" id="ARBA00047597"/>
    </source>
</evidence>
<keyword evidence="7 10" id="KW-0520">NAD</keyword>
<evidence type="ECO:0000256" key="2">
    <source>
        <dbReference type="ARBA" id="ARBA00022676"/>
    </source>
</evidence>
<name>A0A7L1R7B7_9PASS</name>
<evidence type="ECO:0000256" key="10">
    <source>
        <dbReference type="RuleBase" id="RU361228"/>
    </source>
</evidence>
<proteinExistence type="inferred from homology"/>
<evidence type="ECO:0000256" key="3">
    <source>
        <dbReference type="ARBA" id="ARBA00022679"/>
    </source>
</evidence>
<dbReference type="PANTHER" id="PTHR10339:SF19">
    <property type="entry name" value="GPI-LINKED NAD(P)(+)--ARGININE ADP-RIBOSYLTRANSFERASE 1"/>
    <property type="match status" value="1"/>
</dbReference>
<dbReference type="GO" id="GO:0106274">
    <property type="term" value="F:NAD+-protein-arginine ADP-ribosyltransferase activity"/>
    <property type="evidence" value="ECO:0007669"/>
    <property type="project" value="UniProtKB-EC"/>
</dbReference>
<dbReference type="GO" id="GO:0005615">
    <property type="term" value="C:extracellular space"/>
    <property type="evidence" value="ECO:0007669"/>
    <property type="project" value="UniProtKB-ARBA"/>
</dbReference>
<dbReference type="GO" id="GO:0044194">
    <property type="term" value="C:cytolytic granule"/>
    <property type="evidence" value="ECO:0007669"/>
    <property type="project" value="UniProtKB-ARBA"/>
</dbReference>
<evidence type="ECO:0000256" key="1">
    <source>
        <dbReference type="ARBA" id="ARBA00009558"/>
    </source>
</evidence>
<dbReference type="PANTHER" id="PTHR10339">
    <property type="entry name" value="ADP-RIBOSYLTRANSFERASE"/>
    <property type="match status" value="1"/>
</dbReference>
<comment type="caution">
    <text evidence="11">The sequence shown here is derived from an EMBL/GenBank/DDBJ whole genome shotgun (WGS) entry which is preliminary data.</text>
</comment>
<dbReference type="InterPro" id="IPR050999">
    <property type="entry name" value="ADP-ribosyltransferase_ARG"/>
</dbReference>
<keyword evidence="6 10" id="KW-0521">NADP</keyword>
<keyword evidence="8" id="KW-1015">Disulfide bond</keyword>
<organism evidence="11 12">
    <name type="scientific">Cisticola juncidis</name>
    <dbReference type="NCBI Taxonomy" id="52622"/>
    <lineage>
        <taxon>Eukaryota</taxon>
        <taxon>Metazoa</taxon>
        <taxon>Chordata</taxon>
        <taxon>Craniata</taxon>
        <taxon>Vertebrata</taxon>
        <taxon>Euteleostomi</taxon>
        <taxon>Archelosauria</taxon>
        <taxon>Archosauria</taxon>
        <taxon>Dinosauria</taxon>
        <taxon>Saurischia</taxon>
        <taxon>Theropoda</taxon>
        <taxon>Coelurosauria</taxon>
        <taxon>Aves</taxon>
        <taxon>Neognathae</taxon>
        <taxon>Neoaves</taxon>
        <taxon>Telluraves</taxon>
        <taxon>Australaves</taxon>
        <taxon>Passeriformes</taxon>
        <taxon>Sylvioidea</taxon>
        <taxon>Cisticolidae</taxon>
        <taxon>Cisticola</taxon>
    </lineage>
</organism>
<dbReference type="AlphaFoldDB" id="A0A7L1R7B7"/>
<dbReference type="EC" id="2.4.2.31" evidence="10"/>
<dbReference type="GO" id="GO:0016779">
    <property type="term" value="F:nucleotidyltransferase activity"/>
    <property type="evidence" value="ECO:0007669"/>
    <property type="project" value="UniProtKB-KW"/>
</dbReference>
<dbReference type="PROSITE" id="PS51996">
    <property type="entry name" value="TR_MART"/>
    <property type="match status" value="1"/>
</dbReference>
<keyword evidence="3 10" id="KW-0808">Transferase</keyword>
<dbReference type="PRINTS" id="PR00970">
    <property type="entry name" value="RIBTRNSFRASE"/>
</dbReference>
<evidence type="ECO:0000313" key="12">
    <source>
        <dbReference type="Proteomes" id="UP000546986"/>
    </source>
</evidence>
<dbReference type="EMBL" id="VXBR01010748">
    <property type="protein sequence ID" value="NXO30764.1"/>
    <property type="molecule type" value="Genomic_DNA"/>
</dbReference>
<dbReference type="SUPFAM" id="SSF56399">
    <property type="entry name" value="ADP-ribosylation"/>
    <property type="match status" value="1"/>
</dbReference>
<protein>
    <recommendedName>
        <fullName evidence="10">NAD(P)(+)--arginine ADP-ribosyltransferase</fullName>
        <ecNumber evidence="10">2.4.2.31</ecNumber>
    </recommendedName>
    <alternativeName>
        <fullName evidence="10">Mono(ADP-ribosyl)transferase</fullName>
    </alternativeName>
</protein>
<comment type="catalytic activity">
    <reaction evidence="9 10">
        <text>L-arginyl-[protein] + NAD(+) = N(omega)-(ADP-D-ribosyl)-L-arginyl-[protein] + nicotinamide + H(+)</text>
        <dbReference type="Rhea" id="RHEA:19149"/>
        <dbReference type="Rhea" id="RHEA-COMP:10532"/>
        <dbReference type="Rhea" id="RHEA-COMP:15087"/>
        <dbReference type="ChEBI" id="CHEBI:15378"/>
        <dbReference type="ChEBI" id="CHEBI:17154"/>
        <dbReference type="ChEBI" id="CHEBI:29965"/>
        <dbReference type="ChEBI" id="CHEBI:57540"/>
        <dbReference type="ChEBI" id="CHEBI:142554"/>
        <dbReference type="EC" id="2.4.2.31"/>
    </reaction>
</comment>
<sequence>APDSFDDRYEGCGPAMTAALPALNHSEMEQNPLFKGVWEKAVEEWKNLRLPLSPLSSPAQAIALMAYTMEDLHTDFNKAVRVAGSSPQQYRDNFHFKTLHFLLTQALATLRGAQKGQCLDVFRGVCGYLFKAKRGDTVRFGYFASTSLKKEAAECFGKDTFFEVRTCHGAFIQRFSKFPGEREVLIPPYETFEVVKV</sequence>